<dbReference type="AlphaFoldDB" id="A0A7S2YFE0"/>
<feature type="compositionally biased region" description="Acidic residues" evidence="4">
    <location>
        <begin position="439"/>
        <end position="457"/>
    </location>
</feature>
<name>A0A7S2YFE0_9STRA</name>
<evidence type="ECO:0000313" key="5">
    <source>
        <dbReference type="EMBL" id="CAD9973670.1"/>
    </source>
</evidence>
<feature type="region of interest" description="Disordered" evidence="4">
    <location>
        <begin position="399"/>
        <end position="457"/>
    </location>
</feature>
<feature type="compositionally biased region" description="Polar residues" evidence="4">
    <location>
        <begin position="66"/>
        <end position="77"/>
    </location>
</feature>
<dbReference type="Gene3D" id="1.25.40.20">
    <property type="entry name" value="Ankyrin repeat-containing domain"/>
    <property type="match status" value="1"/>
</dbReference>
<gene>
    <name evidence="5" type="ORF">APAL1065_LOCUS15538</name>
</gene>
<dbReference type="PROSITE" id="PS50297">
    <property type="entry name" value="ANK_REP_REGION"/>
    <property type="match status" value="1"/>
</dbReference>
<feature type="repeat" description="ANK" evidence="3">
    <location>
        <begin position="193"/>
        <end position="225"/>
    </location>
</feature>
<dbReference type="SMART" id="SM00248">
    <property type="entry name" value="ANK"/>
    <property type="match status" value="3"/>
</dbReference>
<reference evidence="5" key="1">
    <citation type="submission" date="2021-01" db="EMBL/GenBank/DDBJ databases">
        <authorList>
            <person name="Corre E."/>
            <person name="Pelletier E."/>
            <person name="Niang G."/>
            <person name="Scheremetjew M."/>
            <person name="Finn R."/>
            <person name="Kale V."/>
            <person name="Holt S."/>
            <person name="Cochrane G."/>
            <person name="Meng A."/>
            <person name="Brown T."/>
            <person name="Cohen L."/>
        </authorList>
    </citation>
    <scope>NUCLEOTIDE SEQUENCE</scope>
    <source>
        <strain evidence="5">CCMP125</strain>
    </source>
</reference>
<organism evidence="5">
    <name type="scientific">Entomoneis paludosa</name>
    <dbReference type="NCBI Taxonomy" id="265537"/>
    <lineage>
        <taxon>Eukaryota</taxon>
        <taxon>Sar</taxon>
        <taxon>Stramenopiles</taxon>
        <taxon>Ochrophyta</taxon>
        <taxon>Bacillariophyta</taxon>
        <taxon>Bacillariophyceae</taxon>
        <taxon>Bacillariophycidae</taxon>
        <taxon>Entomoneidaceae</taxon>
        <taxon>Entomoneis</taxon>
    </lineage>
</organism>
<dbReference type="InterPro" id="IPR051637">
    <property type="entry name" value="Ank_repeat_dom-contain_49"/>
</dbReference>
<evidence type="ECO:0000256" key="2">
    <source>
        <dbReference type="ARBA" id="ARBA00023043"/>
    </source>
</evidence>
<evidence type="ECO:0000256" key="4">
    <source>
        <dbReference type="SAM" id="MobiDB-lite"/>
    </source>
</evidence>
<keyword evidence="1" id="KW-0677">Repeat</keyword>
<dbReference type="EMBL" id="HBHT01023176">
    <property type="protein sequence ID" value="CAD9973670.1"/>
    <property type="molecule type" value="Transcribed_RNA"/>
</dbReference>
<keyword evidence="2 3" id="KW-0040">ANK repeat</keyword>
<evidence type="ECO:0000256" key="3">
    <source>
        <dbReference type="PROSITE-ProRule" id="PRU00023"/>
    </source>
</evidence>
<accession>A0A7S2YFE0</accession>
<feature type="compositionally biased region" description="Basic and acidic residues" evidence="4">
    <location>
        <begin position="79"/>
        <end position="92"/>
    </location>
</feature>
<dbReference type="InterPro" id="IPR002110">
    <property type="entry name" value="Ankyrin_rpt"/>
</dbReference>
<dbReference type="PANTHER" id="PTHR24180">
    <property type="entry name" value="CYCLIN-DEPENDENT KINASE INHIBITOR 2C-RELATED"/>
    <property type="match status" value="1"/>
</dbReference>
<dbReference type="PROSITE" id="PS50088">
    <property type="entry name" value="ANK_REPEAT"/>
    <property type="match status" value="1"/>
</dbReference>
<dbReference type="InterPro" id="IPR036770">
    <property type="entry name" value="Ankyrin_rpt-contain_sf"/>
</dbReference>
<dbReference type="PANTHER" id="PTHR24180:SF45">
    <property type="entry name" value="POLY [ADP-RIBOSE] POLYMERASE TANKYRASE"/>
    <property type="match status" value="1"/>
</dbReference>
<protein>
    <submittedName>
        <fullName evidence="5">Uncharacterized protein</fullName>
    </submittedName>
</protein>
<dbReference type="SUPFAM" id="SSF48403">
    <property type="entry name" value="Ankyrin repeat"/>
    <property type="match status" value="1"/>
</dbReference>
<feature type="region of interest" description="Disordered" evidence="4">
    <location>
        <begin position="348"/>
        <end position="378"/>
    </location>
</feature>
<feature type="region of interest" description="Disordered" evidence="4">
    <location>
        <begin position="1"/>
        <end position="110"/>
    </location>
</feature>
<proteinExistence type="predicted"/>
<evidence type="ECO:0000256" key="1">
    <source>
        <dbReference type="ARBA" id="ARBA00022737"/>
    </source>
</evidence>
<sequence>MFQKSTPARGERIPQSLQQVFLASNRGRDVHQPPPQQAASRTFLNWFWPKNRQSKKRRSSMGGSALSRTSSTQSIGSLQEKRISQRKLKEMEASPQSPKKSERKSLTADIGNPAVPLVQVSMSPQGYLDSMLRSRGYSTQKHKTLESSYYNKPTPLQLASYHANLVTLLREHKEDKVRSLISCGLSPNPCNQHGESVVHSICRRNDYHMLQLLIRLGASVQVSDDQGRTPLHEACWGATLSFATVDVVLQQDPRLIHMVDARGATPLSFVRSENWPAWLKFLRSRIDLYWPLREAEDGLEGVPERTLQPPNTCPLPDPEAALTTELAAMVAAGRISPEEAEFLMIDDGEDDGTLMDDDDDSDYDDSDFTDSEFDDSEGDFSCSIMESNESIDLEAVLEAAEEEEPERVSEASNSTRDFSSCPGGAAISNYSTDESHHDEEEDEGGESEDEFFGETDIESLIQGITSGKEIAWSK</sequence>
<dbReference type="Pfam" id="PF12796">
    <property type="entry name" value="Ank_2"/>
    <property type="match status" value="1"/>
</dbReference>